<dbReference type="EMBL" id="MK500303">
    <property type="protein sequence ID" value="QBK85133.1"/>
    <property type="molecule type" value="Genomic_DNA"/>
</dbReference>
<sequence length="242" mass="29738">MLENFIKYSCEKNTKNLDKIINIDSIFRYDSYKNYCKSKYYCANFQYIRDVSIRYYKATLYNYDNKLKYIDEKSFNIYSEETKLNMMLQYTLFFAHMAYEYEYYVETKNISVLDLDENIYVLYKVEKFLYRLEVSKLLVFHPDNMKQDLDEYIDFGKTYGDFNEVFISYMLYLLDNIKHKTFLEKYGGKKFYNIINLYIYDNIYGNDYSFKNYINILLENDNIHQSNKDLRDFKYDKTLCNK</sequence>
<organism evidence="1">
    <name type="scientific">Pithovirus LCDPAC02</name>
    <dbReference type="NCBI Taxonomy" id="2506601"/>
    <lineage>
        <taxon>Viruses</taxon>
        <taxon>Pithoviruses</taxon>
    </lineage>
</organism>
<accession>A0A481YP89</accession>
<proteinExistence type="predicted"/>
<gene>
    <name evidence="1" type="ORF">LCDPAC02_03320</name>
</gene>
<reference evidence="1" key="1">
    <citation type="journal article" date="2019" name="MBio">
        <title>Virus Genomes from Deep Sea Sediments Expand the Ocean Megavirome and Support Independent Origins of Viral Gigantism.</title>
        <authorList>
            <person name="Backstrom D."/>
            <person name="Yutin N."/>
            <person name="Jorgensen S.L."/>
            <person name="Dharamshi J."/>
            <person name="Homa F."/>
            <person name="Zaremba-Niedwiedzka K."/>
            <person name="Spang A."/>
            <person name="Wolf Y.I."/>
            <person name="Koonin E.V."/>
            <person name="Ettema T.J."/>
        </authorList>
    </citation>
    <scope>NUCLEOTIDE SEQUENCE</scope>
</reference>
<name>A0A481YP89_9VIRU</name>
<evidence type="ECO:0000313" key="1">
    <source>
        <dbReference type="EMBL" id="QBK85133.1"/>
    </source>
</evidence>
<protein>
    <submittedName>
        <fullName evidence="1">Uncharacterized protein</fullName>
    </submittedName>
</protein>